<dbReference type="SMART" id="SM00252">
    <property type="entry name" value="SH2"/>
    <property type="match status" value="1"/>
</dbReference>
<dbReference type="Pfam" id="PF00017">
    <property type="entry name" value="SH2"/>
    <property type="match status" value="1"/>
</dbReference>
<feature type="compositionally biased region" description="Polar residues" evidence="3">
    <location>
        <begin position="301"/>
        <end position="312"/>
    </location>
</feature>
<dbReference type="Proteomes" id="UP000321570">
    <property type="component" value="Unassembled WGS sequence"/>
</dbReference>
<dbReference type="PROSITE" id="PS01179">
    <property type="entry name" value="PID"/>
    <property type="match status" value="1"/>
</dbReference>
<dbReference type="SMART" id="SM00462">
    <property type="entry name" value="PTB"/>
    <property type="match status" value="1"/>
</dbReference>
<name>A0A564YIF9_HYMDI</name>
<keyword evidence="1 2" id="KW-0727">SH2 domain</keyword>
<evidence type="ECO:0000259" key="5">
    <source>
        <dbReference type="PROSITE" id="PS50001"/>
    </source>
</evidence>
<evidence type="ECO:0000313" key="7">
    <source>
        <dbReference type="Proteomes" id="UP000321570"/>
    </source>
</evidence>
<dbReference type="Gene3D" id="2.30.29.30">
    <property type="entry name" value="Pleckstrin-homology domain (PH domain)/Phosphotyrosine-binding domain (PTB)"/>
    <property type="match status" value="1"/>
</dbReference>
<feature type="region of interest" description="Disordered" evidence="3">
    <location>
        <begin position="691"/>
        <end position="727"/>
    </location>
</feature>
<keyword evidence="7" id="KW-1185">Reference proteome</keyword>
<feature type="compositionally biased region" description="Basic and acidic residues" evidence="3">
    <location>
        <begin position="330"/>
        <end position="342"/>
    </location>
</feature>
<dbReference type="PROSITE" id="PS50001">
    <property type="entry name" value="SH2"/>
    <property type="match status" value="1"/>
</dbReference>
<evidence type="ECO:0000259" key="4">
    <source>
        <dbReference type="PROSITE" id="PS01179"/>
    </source>
</evidence>
<dbReference type="PANTHER" id="PTHR15832:SF2">
    <property type="entry name" value="SH2 DOMAIN-CONTAINING PROTEIN"/>
    <property type="match status" value="1"/>
</dbReference>
<gene>
    <name evidence="6" type="ORF">WMSIL1_LOCUS6835</name>
</gene>
<organism evidence="6 7">
    <name type="scientific">Hymenolepis diminuta</name>
    <name type="common">Rat tapeworm</name>
    <dbReference type="NCBI Taxonomy" id="6216"/>
    <lineage>
        <taxon>Eukaryota</taxon>
        <taxon>Metazoa</taxon>
        <taxon>Spiralia</taxon>
        <taxon>Lophotrochozoa</taxon>
        <taxon>Platyhelminthes</taxon>
        <taxon>Cestoda</taxon>
        <taxon>Eucestoda</taxon>
        <taxon>Cyclophyllidea</taxon>
        <taxon>Hymenolepididae</taxon>
        <taxon>Hymenolepis</taxon>
    </lineage>
</organism>
<dbReference type="InterPro" id="IPR000980">
    <property type="entry name" value="SH2"/>
</dbReference>
<accession>A0A564YIF9</accession>
<protein>
    <recommendedName>
        <fullName evidence="8">SH2 domain-containing protein</fullName>
    </recommendedName>
</protein>
<feature type="domain" description="PID" evidence="4">
    <location>
        <begin position="37"/>
        <end position="158"/>
    </location>
</feature>
<dbReference type="InterPro" id="IPR006020">
    <property type="entry name" value="PTB/PI_dom"/>
</dbReference>
<dbReference type="Gene3D" id="3.30.505.10">
    <property type="entry name" value="SH2 domain"/>
    <property type="match status" value="1"/>
</dbReference>
<feature type="compositionally biased region" description="Basic and acidic residues" evidence="3">
    <location>
        <begin position="274"/>
        <end position="296"/>
    </location>
</feature>
<feature type="region of interest" description="Disordered" evidence="3">
    <location>
        <begin position="173"/>
        <end position="216"/>
    </location>
</feature>
<dbReference type="AlphaFoldDB" id="A0A564YIF9"/>
<feature type="region of interest" description="Disordered" evidence="3">
    <location>
        <begin position="251"/>
        <end position="346"/>
    </location>
</feature>
<sequence length="727" mass="79387">MHASTQAVQPVCQHKLTKVQPNLFVNDAGEKMSFTRKADYIGSFLVTGGAHFERADIVRQKLEAARGYTQSKPISLVISLRGIKVCDAAGTNVHMAHALRRISYATCDPECCQFAFLAREPKAQPNVQYCHAFVTKTSEEAESLNNLVGEAFRIAYAQQRALIDNCRTVAQTQASSDPQSCDDAAPPPQQHQQHQSPPRPKPPPPISQQVSHKHGAPVEVDSGITTADTTASFQLQKINVGCGCMTAGDSGLSSSEFTPRAVKPHALGDDSDDDERKDLHDYDDENYHERNAENYRKLRCSQASKDLSSGSDQPPVHYSNIRPVNGNHHQRTEKSRISHDFEDSQIDLDGLNLDEDEREEIDGYPSSKVLPSAPHSTPLPLLASPHPRIDINVMVDHDEVDGEMANSNITDLHGQRRRTTPFSPSACSMNAYDQASESQHITPPCVAPRRNRSTTGTDVASISGGSSGGTGSDMNSLKTSPGGILHQHHINNGPPVSAPWYQPHIPRELALEILSRQPPGSFVVRDSGTHYNCYALSVRVGDPNSSNVRSSLTDRCLSADMALQPPHRGTAPNSDCGGLISHYLIQRTPTGVRLKGLEKEWPSLSCLILHLTVMPEMLPCPLLDTPQSSSNPSAFLRNFERAPDACAFRPISVGANGAGCNSPPSINSPNPPLPPPHSVEYQQLSEFSSLLADLNTNSGPVPPPHHDVDQHRRKHRRHLPPPPTRIR</sequence>
<reference evidence="6 7" key="1">
    <citation type="submission" date="2019-07" db="EMBL/GenBank/DDBJ databases">
        <authorList>
            <person name="Jastrzebski P J."/>
            <person name="Paukszto L."/>
            <person name="Jastrzebski P J."/>
        </authorList>
    </citation>
    <scope>NUCLEOTIDE SEQUENCE [LARGE SCALE GENOMIC DNA]</scope>
    <source>
        <strain evidence="6 7">WMS-il1</strain>
    </source>
</reference>
<dbReference type="PANTHER" id="PTHR15832">
    <property type="entry name" value="SHC (SRC HOMOLOGY DOMAIN C-TERMINAL) ADAPTOR HOMOLOG"/>
    <property type="match status" value="1"/>
</dbReference>
<feature type="region of interest" description="Disordered" evidence="3">
    <location>
        <begin position="438"/>
        <end position="474"/>
    </location>
</feature>
<evidence type="ECO:0000313" key="6">
    <source>
        <dbReference type="EMBL" id="VUZ47045.1"/>
    </source>
</evidence>
<evidence type="ECO:0008006" key="8">
    <source>
        <dbReference type="Google" id="ProtNLM"/>
    </source>
</evidence>
<proteinExistence type="predicted"/>
<evidence type="ECO:0000256" key="3">
    <source>
        <dbReference type="SAM" id="MobiDB-lite"/>
    </source>
</evidence>
<dbReference type="SUPFAM" id="SSF50729">
    <property type="entry name" value="PH domain-like"/>
    <property type="match status" value="1"/>
</dbReference>
<dbReference type="SUPFAM" id="SSF55550">
    <property type="entry name" value="SH2 domain"/>
    <property type="match status" value="1"/>
</dbReference>
<evidence type="ECO:0000256" key="2">
    <source>
        <dbReference type="PROSITE-ProRule" id="PRU00191"/>
    </source>
</evidence>
<dbReference type="Pfam" id="PF00640">
    <property type="entry name" value="PID"/>
    <property type="match status" value="1"/>
</dbReference>
<dbReference type="InterPro" id="IPR036860">
    <property type="entry name" value="SH2_dom_sf"/>
</dbReference>
<dbReference type="EMBL" id="CABIJS010000222">
    <property type="protein sequence ID" value="VUZ47045.1"/>
    <property type="molecule type" value="Genomic_DNA"/>
</dbReference>
<feature type="domain" description="SH2" evidence="5">
    <location>
        <begin position="500"/>
        <end position="627"/>
    </location>
</feature>
<evidence type="ECO:0000256" key="1">
    <source>
        <dbReference type="ARBA" id="ARBA00022999"/>
    </source>
</evidence>
<dbReference type="CDD" id="cd13157">
    <property type="entry name" value="PTB_tensin-related"/>
    <property type="match status" value="1"/>
</dbReference>
<dbReference type="InterPro" id="IPR011993">
    <property type="entry name" value="PH-like_dom_sf"/>
</dbReference>
<feature type="compositionally biased region" description="Pro residues" evidence="3">
    <location>
        <begin position="197"/>
        <end position="206"/>
    </location>
</feature>